<accession>A0A3P5ZW19</accession>
<gene>
    <name evidence="2" type="ORF">BRAA03T15610Z</name>
    <name evidence="1" type="ORF">BRAPAZ1V2_A03P67520.2</name>
</gene>
<evidence type="ECO:0000313" key="1">
    <source>
        <dbReference type="EMBL" id="CAG7885409.1"/>
    </source>
</evidence>
<dbReference type="EMBL" id="LS974619">
    <property type="protein sequence ID" value="CAG7885409.1"/>
    <property type="molecule type" value="Genomic_DNA"/>
</dbReference>
<dbReference type="Proteomes" id="UP000694005">
    <property type="component" value="Chromosome A03"/>
</dbReference>
<dbReference type="AlphaFoldDB" id="A0A3P5ZW19"/>
<dbReference type="EMBL" id="LR031572">
    <property type="protein sequence ID" value="VDC84392.1"/>
    <property type="molecule type" value="Genomic_DNA"/>
</dbReference>
<evidence type="ECO:0000313" key="2">
    <source>
        <dbReference type="EMBL" id="VDC84392.1"/>
    </source>
</evidence>
<dbReference type="Gramene" id="A03p67520.2_BraZ1">
    <property type="protein sequence ID" value="A03p67520.2_BraZ1.CDS.1"/>
    <property type="gene ID" value="A03g67520.2_BraZ1"/>
</dbReference>
<proteinExistence type="predicted"/>
<sequence length="71" mass="7474">MASAISAGSMQTGSIMVEPRKSVSALARLGEVPNLYQFSSTVKRDCPFVASSSGTIIGKAGISRRRPTKTK</sequence>
<name>A0A3P5ZW19_BRACM</name>
<protein>
    <submittedName>
        <fullName evidence="1">Uncharacterized protein</fullName>
    </submittedName>
</protein>
<reference evidence="2" key="1">
    <citation type="submission" date="2018-11" db="EMBL/GenBank/DDBJ databases">
        <authorList>
            <consortium name="Genoscope - CEA"/>
            <person name="William W."/>
        </authorList>
    </citation>
    <scope>NUCLEOTIDE SEQUENCE</scope>
</reference>
<organism evidence="2">
    <name type="scientific">Brassica campestris</name>
    <name type="common">Field mustard</name>
    <dbReference type="NCBI Taxonomy" id="3711"/>
    <lineage>
        <taxon>Eukaryota</taxon>
        <taxon>Viridiplantae</taxon>
        <taxon>Streptophyta</taxon>
        <taxon>Embryophyta</taxon>
        <taxon>Tracheophyta</taxon>
        <taxon>Spermatophyta</taxon>
        <taxon>Magnoliopsida</taxon>
        <taxon>eudicotyledons</taxon>
        <taxon>Gunneridae</taxon>
        <taxon>Pentapetalae</taxon>
        <taxon>rosids</taxon>
        <taxon>malvids</taxon>
        <taxon>Brassicales</taxon>
        <taxon>Brassicaceae</taxon>
        <taxon>Brassiceae</taxon>
        <taxon>Brassica</taxon>
    </lineage>
</organism>